<dbReference type="Gene3D" id="3.40.1440.40">
    <property type="match status" value="1"/>
</dbReference>
<dbReference type="PROSITE" id="PS50164">
    <property type="entry name" value="GIY_YIG"/>
    <property type="match status" value="1"/>
</dbReference>
<gene>
    <name evidence="2" type="ORF">GEOBRER4_n1619</name>
</gene>
<feature type="domain" description="GIY-YIG" evidence="1">
    <location>
        <begin position="32"/>
        <end position="127"/>
    </location>
</feature>
<organism evidence="2 3">
    <name type="scientific">Citrifermentans bremense</name>
    <dbReference type="NCBI Taxonomy" id="60035"/>
    <lineage>
        <taxon>Bacteria</taxon>
        <taxon>Pseudomonadati</taxon>
        <taxon>Thermodesulfobacteriota</taxon>
        <taxon>Desulfuromonadia</taxon>
        <taxon>Geobacterales</taxon>
        <taxon>Geobacteraceae</taxon>
        <taxon>Citrifermentans</taxon>
    </lineage>
</organism>
<dbReference type="InterPro" id="IPR035901">
    <property type="entry name" value="GIY-YIG_endonuc_sf"/>
</dbReference>
<protein>
    <recommendedName>
        <fullName evidence="1">GIY-YIG domain-containing protein</fullName>
    </recommendedName>
</protein>
<dbReference type="RefSeq" id="WP_185244932.1">
    <property type="nucleotide sequence ID" value="NZ_AP023213.1"/>
</dbReference>
<dbReference type="InterPro" id="IPR053748">
    <property type="entry name" value="Host_DNA_Degrad_Endo"/>
</dbReference>
<accession>A0A6S6M551</accession>
<dbReference type="AlphaFoldDB" id="A0A6S6M551"/>
<sequence length="132" mass="14565">MERLTKIGFRPVGRWQLTQGKLDCALECEGESRNVLYAFISGGEVLYVGKTTQPLKKRMYGYQNPGTTQSTNIKGNRLLNDLITSGDTVEIYALPDHGLLHLGDFHINLAAGLEDSLIGKLQPKWNGCGLKS</sequence>
<evidence type="ECO:0000313" key="2">
    <source>
        <dbReference type="EMBL" id="BCG46804.1"/>
    </source>
</evidence>
<evidence type="ECO:0000259" key="1">
    <source>
        <dbReference type="PROSITE" id="PS50164"/>
    </source>
</evidence>
<evidence type="ECO:0000313" key="3">
    <source>
        <dbReference type="Proteomes" id="UP000515472"/>
    </source>
</evidence>
<dbReference type="InterPro" id="IPR044556">
    <property type="entry name" value="EndoII-like_GIY-YIG"/>
</dbReference>
<dbReference type="Proteomes" id="UP000515472">
    <property type="component" value="Chromosome"/>
</dbReference>
<dbReference type="KEGG" id="gbn:GEOBRER4_15540"/>
<dbReference type="CDD" id="cd10436">
    <property type="entry name" value="GIY-YIG_EndoII_Hpy188I_like"/>
    <property type="match status" value="1"/>
</dbReference>
<dbReference type="SUPFAM" id="SSF82771">
    <property type="entry name" value="GIY-YIG endonuclease"/>
    <property type="match status" value="1"/>
</dbReference>
<dbReference type="InterPro" id="IPR000305">
    <property type="entry name" value="GIY-YIG_endonuc"/>
</dbReference>
<name>A0A6S6M551_9BACT</name>
<dbReference type="EMBL" id="AP023213">
    <property type="protein sequence ID" value="BCG46804.1"/>
    <property type="molecule type" value="Genomic_DNA"/>
</dbReference>
<proteinExistence type="predicted"/>
<keyword evidence="3" id="KW-1185">Reference proteome</keyword>
<reference evidence="2 3" key="1">
    <citation type="submission" date="2020-06" db="EMBL/GenBank/DDBJ databases">
        <title>Interaction of electrochemicaly active bacteria, Geobacter bremensis R4 on different carbon anode.</title>
        <authorList>
            <person name="Meng L."/>
            <person name="Yoshida N."/>
        </authorList>
    </citation>
    <scope>NUCLEOTIDE SEQUENCE [LARGE SCALE GENOMIC DNA]</scope>
    <source>
        <strain evidence="2 3">R4</strain>
    </source>
</reference>